<dbReference type="SUPFAM" id="SSF53335">
    <property type="entry name" value="S-adenosyl-L-methionine-dependent methyltransferases"/>
    <property type="match status" value="1"/>
</dbReference>
<dbReference type="Pfam" id="PF05175">
    <property type="entry name" value="MTS"/>
    <property type="match status" value="1"/>
</dbReference>
<sequence>MTSPRILTVDDSLRAKHALRLIDHGQALLWQGDFHNARQLLTALGRRLPVSGATFTEYRAAQARRTAVLNALYVPLLDLTVPLRRAPDVRTACLHAYGETPPSAMVPLRELLGVIGAHQLYLRGIDVPAAGGRIHPWYGVFAPTRPEYLELVARCPLPSATTVVDLGTGSGVLAAILARRTTARIVATDLNPRAVGCARENAERLGFADRIDGRRVDLYPAGRAGLIVCNPPWLPAQPQSPLDQAVYDEDGRMLRGFLDGLTAHLEPGGEGWLILSDLAEHLGLRTRSELLRAFDRAGLKVAGRLDAAPTPRRRDSDPLSAARAREVISLWRLCP</sequence>
<dbReference type="CDD" id="cd02440">
    <property type="entry name" value="AdoMet_MTases"/>
    <property type="match status" value="1"/>
</dbReference>
<dbReference type="RefSeq" id="WP_145802020.1">
    <property type="nucleotide sequence ID" value="NZ_VIVK01000001.1"/>
</dbReference>
<dbReference type="Gene3D" id="3.40.50.150">
    <property type="entry name" value="Vaccinia Virus protein VP39"/>
    <property type="match status" value="1"/>
</dbReference>
<dbReference type="AlphaFoldDB" id="A0A561BJX8"/>
<dbReference type="InterPro" id="IPR029063">
    <property type="entry name" value="SAM-dependent_MTases_sf"/>
</dbReference>
<dbReference type="PANTHER" id="PTHR18895">
    <property type="entry name" value="HEMK METHYLTRANSFERASE"/>
    <property type="match status" value="1"/>
</dbReference>
<evidence type="ECO:0000259" key="1">
    <source>
        <dbReference type="Pfam" id="PF05175"/>
    </source>
</evidence>
<keyword evidence="2" id="KW-0808">Transferase</keyword>
<evidence type="ECO:0000313" key="2">
    <source>
        <dbReference type="EMBL" id="TWD79150.1"/>
    </source>
</evidence>
<feature type="domain" description="Methyltransferase small" evidence="1">
    <location>
        <begin position="157"/>
        <end position="274"/>
    </location>
</feature>
<organism evidence="2 3">
    <name type="scientific">Kribbella amoyensis</name>
    <dbReference type="NCBI Taxonomy" id="996641"/>
    <lineage>
        <taxon>Bacteria</taxon>
        <taxon>Bacillati</taxon>
        <taxon>Actinomycetota</taxon>
        <taxon>Actinomycetes</taxon>
        <taxon>Propionibacteriales</taxon>
        <taxon>Kribbellaceae</taxon>
        <taxon>Kribbella</taxon>
    </lineage>
</organism>
<dbReference type="InterPro" id="IPR002052">
    <property type="entry name" value="DNA_methylase_N6_adenine_CS"/>
</dbReference>
<name>A0A561BJX8_9ACTN</name>
<dbReference type="GO" id="GO:0036009">
    <property type="term" value="F:protein-glutamine N-methyltransferase activity"/>
    <property type="evidence" value="ECO:0007669"/>
    <property type="project" value="TreeGrafter"/>
</dbReference>
<dbReference type="GO" id="GO:0003676">
    <property type="term" value="F:nucleic acid binding"/>
    <property type="evidence" value="ECO:0007669"/>
    <property type="project" value="InterPro"/>
</dbReference>
<protein>
    <submittedName>
        <fullName evidence="2">Methyltransferase family protein</fullName>
    </submittedName>
</protein>
<dbReference type="PROSITE" id="PS00092">
    <property type="entry name" value="N6_MTASE"/>
    <property type="match status" value="1"/>
</dbReference>
<accession>A0A561BJX8</accession>
<dbReference type="OrthoDB" id="267914at2"/>
<keyword evidence="2" id="KW-0489">Methyltransferase</keyword>
<reference evidence="2 3" key="1">
    <citation type="submission" date="2019-06" db="EMBL/GenBank/DDBJ databases">
        <title>Sequencing the genomes of 1000 actinobacteria strains.</title>
        <authorList>
            <person name="Klenk H.-P."/>
        </authorList>
    </citation>
    <scope>NUCLEOTIDE SEQUENCE [LARGE SCALE GENOMIC DNA]</scope>
    <source>
        <strain evidence="2 3">DSM 24683</strain>
    </source>
</reference>
<dbReference type="GO" id="GO:0032259">
    <property type="term" value="P:methylation"/>
    <property type="evidence" value="ECO:0007669"/>
    <property type="project" value="UniProtKB-KW"/>
</dbReference>
<dbReference type="PANTHER" id="PTHR18895:SF74">
    <property type="entry name" value="MTRF1L RELEASE FACTOR GLUTAMINE METHYLTRANSFERASE"/>
    <property type="match status" value="1"/>
</dbReference>
<dbReference type="EMBL" id="VIVK01000001">
    <property type="protein sequence ID" value="TWD79150.1"/>
    <property type="molecule type" value="Genomic_DNA"/>
</dbReference>
<dbReference type="Proteomes" id="UP000318380">
    <property type="component" value="Unassembled WGS sequence"/>
</dbReference>
<proteinExistence type="predicted"/>
<gene>
    <name evidence="2" type="ORF">FB561_0205</name>
</gene>
<comment type="caution">
    <text evidence="2">The sequence shown here is derived from an EMBL/GenBank/DDBJ whole genome shotgun (WGS) entry which is preliminary data.</text>
</comment>
<dbReference type="InterPro" id="IPR050320">
    <property type="entry name" value="N5-glutamine_MTase"/>
</dbReference>
<keyword evidence="3" id="KW-1185">Reference proteome</keyword>
<evidence type="ECO:0000313" key="3">
    <source>
        <dbReference type="Proteomes" id="UP000318380"/>
    </source>
</evidence>
<dbReference type="InterPro" id="IPR007848">
    <property type="entry name" value="Small_mtfrase_dom"/>
</dbReference>